<feature type="region of interest" description="Disordered" evidence="1">
    <location>
        <begin position="291"/>
        <end position="326"/>
    </location>
</feature>
<dbReference type="SMART" id="SM00801">
    <property type="entry name" value="dDENN"/>
    <property type="match status" value="1"/>
</dbReference>
<dbReference type="Gene3D" id="3.40.50.11500">
    <property type="match status" value="1"/>
</dbReference>
<sequence>MYRPPQNSNRVKLIRKRFENAENKSKSPERSAIDVRERSNLINSNGEIGEKIGLQRQISDPSRRNIKRTPAFRVERSADRLGDRNSLYEIKVKQFSAVKNHCDSNSNILNKDTSEIESSLDDNKVPLSNNSNNRLDVDCFKSNTDNTCNNCHESTNANANSKTDFSLLYTQPIPKALRRNNSNCTEFSLSPTTSSDRAISSFPNSPIADSKFQTIYNVSTMKIEDKLEDLKHRVSLTDTLKLALSKPLPKGPAPKKPPRAFQIPTKETPPPKSDPKYMLNKLEDALRKNKLKLRRLPVTPPDDAEDASLLRSKSSRTLPRLPNRDDKSDYDSAFNFNCLNGFKFALTNYEKIKEPNSCFFVGNPERNSAQEEPVYAEPFHYRKDFADSSVVIRREGSSRSKQSARNSLYYMSTPLLSTEESLIRNMTDSPEVQASAENSSLSSGASDVEESPGIRTLIKCYESKSSPTNRIEDLKITLQQTLDSSFGAIGVRDTDSENESKVSDIIKKFETYRQTMPKYSSVKIGKEKLFYCCMIIEKVRDMASIKFKYPRNADVPQSIEHLCFPESDNATLDMSNQTQNYSLLITNDKGERTFGYCRRVLPEGSTCCLPLAYCILSKYRAPRFYKKILIELESRHGLPNKYRDELISQFYNQKFPKPGDSIRINLTNIEPSVYNKTDIETSIKEKFEESTELISYVQVNRTGEFLGVNKNGAHVEHIFINEQDIRKSCSTPSYIVQTKEKNELVLTLHPDTRFEDSDLKQLHELPADVLLKIFSSLLLERKVVLISSMISKLSSCIDSLQSILYPFTWHHTCIPILPESLWDIVESPTPVICGVMSTRVLDEYVIENGIVIDLDSRTVRKEEGDENKILASSMQKVWKRSLALASKAASSMEYVQSVYLSDAYLQVFILCFKDYKKYFRDGVFLKEEFLKNAKTKGMRRFLKLFTETYMFLAFVDTVTGTPENLEEFDKKIEMYGSEESNIILDKLLEWNR</sequence>
<evidence type="ECO:0000259" key="2">
    <source>
        <dbReference type="PROSITE" id="PS50211"/>
    </source>
</evidence>
<dbReference type="Gene3D" id="3.30.450.200">
    <property type="match status" value="1"/>
</dbReference>
<dbReference type="InterPro" id="IPR001194">
    <property type="entry name" value="cDENN_dom"/>
</dbReference>
<dbReference type="InterPro" id="IPR005113">
    <property type="entry name" value="uDENN_dom"/>
</dbReference>
<evidence type="ECO:0000256" key="1">
    <source>
        <dbReference type="SAM" id="MobiDB-lite"/>
    </source>
</evidence>
<dbReference type="PANTHER" id="PTHR15288">
    <property type="entry name" value="DENN DOMAIN-CONTAINING PROTEIN 2"/>
    <property type="match status" value="1"/>
</dbReference>
<dbReference type="InterPro" id="IPR005112">
    <property type="entry name" value="dDENN_dom"/>
</dbReference>
<dbReference type="Proteomes" id="UP001153712">
    <property type="component" value="Chromosome 6"/>
</dbReference>
<dbReference type="SMART" id="SM00799">
    <property type="entry name" value="DENN"/>
    <property type="match status" value="1"/>
</dbReference>
<evidence type="ECO:0000313" key="3">
    <source>
        <dbReference type="EMBL" id="CAG9863014.1"/>
    </source>
</evidence>
<proteinExistence type="predicted"/>
<dbReference type="EMBL" id="OU900099">
    <property type="protein sequence ID" value="CAG9863014.1"/>
    <property type="molecule type" value="Genomic_DNA"/>
</dbReference>
<dbReference type="InterPro" id="IPR043153">
    <property type="entry name" value="DENN_C"/>
</dbReference>
<gene>
    <name evidence="3" type="ORF">PHYEVI_LOCUS9315</name>
</gene>
<feature type="domain" description="UDENN" evidence="2">
    <location>
        <begin position="518"/>
        <end position="966"/>
    </location>
</feature>
<protein>
    <recommendedName>
        <fullName evidence="2">UDENN domain-containing protein</fullName>
    </recommendedName>
</protein>
<dbReference type="InterPro" id="IPR037516">
    <property type="entry name" value="Tripartite_DENN"/>
</dbReference>
<dbReference type="PANTHER" id="PTHR15288:SF0">
    <property type="entry name" value="UDENN DOMAIN-CONTAINING PROTEIN"/>
    <property type="match status" value="1"/>
</dbReference>
<dbReference type="AlphaFoldDB" id="A0A9N9TUF8"/>
<dbReference type="Pfam" id="PF02141">
    <property type="entry name" value="DENN"/>
    <property type="match status" value="1"/>
</dbReference>
<dbReference type="SMART" id="SM00800">
    <property type="entry name" value="uDENN"/>
    <property type="match status" value="1"/>
</dbReference>
<dbReference type="Pfam" id="PF03456">
    <property type="entry name" value="uDENN"/>
    <property type="match status" value="1"/>
</dbReference>
<dbReference type="PROSITE" id="PS50211">
    <property type="entry name" value="DENN"/>
    <property type="match status" value="1"/>
</dbReference>
<evidence type="ECO:0000313" key="4">
    <source>
        <dbReference type="Proteomes" id="UP001153712"/>
    </source>
</evidence>
<organism evidence="3 4">
    <name type="scientific">Phyllotreta striolata</name>
    <name type="common">Striped flea beetle</name>
    <name type="synonym">Crioceris striolata</name>
    <dbReference type="NCBI Taxonomy" id="444603"/>
    <lineage>
        <taxon>Eukaryota</taxon>
        <taxon>Metazoa</taxon>
        <taxon>Ecdysozoa</taxon>
        <taxon>Arthropoda</taxon>
        <taxon>Hexapoda</taxon>
        <taxon>Insecta</taxon>
        <taxon>Pterygota</taxon>
        <taxon>Neoptera</taxon>
        <taxon>Endopterygota</taxon>
        <taxon>Coleoptera</taxon>
        <taxon>Polyphaga</taxon>
        <taxon>Cucujiformia</taxon>
        <taxon>Chrysomeloidea</taxon>
        <taxon>Chrysomelidae</taxon>
        <taxon>Galerucinae</taxon>
        <taxon>Alticini</taxon>
        <taxon>Phyllotreta</taxon>
    </lineage>
</organism>
<name>A0A9N9TUF8_PHYSR</name>
<dbReference type="OrthoDB" id="10266080at2759"/>
<feature type="region of interest" description="Disordered" evidence="1">
    <location>
        <begin position="245"/>
        <end position="276"/>
    </location>
</feature>
<reference evidence="3" key="1">
    <citation type="submission" date="2022-01" db="EMBL/GenBank/DDBJ databases">
        <authorList>
            <person name="King R."/>
        </authorList>
    </citation>
    <scope>NUCLEOTIDE SEQUENCE</scope>
</reference>
<dbReference type="InterPro" id="IPR051942">
    <property type="entry name" value="DENN_domain_containing_2"/>
</dbReference>
<feature type="compositionally biased region" description="Low complexity" evidence="1">
    <location>
        <begin position="434"/>
        <end position="446"/>
    </location>
</feature>
<keyword evidence="4" id="KW-1185">Reference proteome</keyword>
<feature type="region of interest" description="Disordered" evidence="1">
    <location>
        <begin position="429"/>
        <end position="448"/>
    </location>
</feature>
<accession>A0A9N9TUF8</accession>